<sequence>MSGNAQRTPVRSTVRRKLQQDALVDDGETPRAPQYQSSMGPFSALPPSSPGPSQSSRSSAFSTDSQSAKKRKREVSPTKQVDDAQYHKWAIVQKTVENIQKDVDPAIREVVRQIQRIKHGKGIIHHAHATDELKQAVGTGDEELDKDIFTKTGDRRGDPPPIARMDRIKQRSTICAAASASEPDWNNSVHCFVLEESCLSSGLASHVTTTATIEPGLLPELTADNNGVQSRKVDFCIVLQLSRYSNVGQAATLQNINFFNQTKYGPIRFKPITVSIETKLPVEGGAKALVQLETWAQAQIQRLENLHSWVGDPWLVHMPLPLIAVHGDVWKLYYMQQNRDGHGGTMWDCGEFGSTKTLLGTYQVVAGLQALMQWSVEVYQPWFEDNILRRFVKLRTDGQEDAGG</sequence>
<dbReference type="Pfam" id="PF20516">
    <property type="entry name" value="PDDEXK_12"/>
    <property type="match status" value="1"/>
</dbReference>
<feature type="region of interest" description="Disordered" evidence="1">
    <location>
        <begin position="1"/>
        <end position="82"/>
    </location>
</feature>
<dbReference type="OrthoDB" id="4161186at2759"/>
<dbReference type="Proteomes" id="UP001138500">
    <property type="component" value="Unassembled WGS sequence"/>
</dbReference>
<reference evidence="3 4" key="1">
    <citation type="journal article" date="2018" name="IMA Fungus">
        <title>IMA Genome-F 10: Nine draft genome sequences of Claviceps purpurea s.lat., including C. arundinis, C. humidiphila, and C. cf. spartinae, pseudomolecules for the pitch canker pathogen Fusarium circinatum, draft genome of Davidsoniella eucalypti, Grosmannia galeiformis, Quambalaria eucalypti, and Teratosphaeria destructans.</title>
        <authorList>
            <person name="Wingfield B.D."/>
            <person name="Liu M."/>
            <person name="Nguyen H.D."/>
            <person name="Lane F.A."/>
            <person name="Morgan S.W."/>
            <person name="De Vos L."/>
            <person name="Wilken P.M."/>
            <person name="Duong T.A."/>
            <person name="Aylward J."/>
            <person name="Coetzee M.P."/>
            <person name="Dadej K."/>
            <person name="De Beer Z.W."/>
            <person name="Findlay W."/>
            <person name="Havenga M."/>
            <person name="Kolarik M."/>
            <person name="Menzies J.G."/>
            <person name="Naidoo K."/>
            <person name="Pochopski O."/>
            <person name="Shoukouhi P."/>
            <person name="Santana Q.C."/>
            <person name="Seifert K.A."/>
            <person name="Soal N."/>
            <person name="Steenkamp E.T."/>
            <person name="Tatham C.T."/>
            <person name="van der Nest M.A."/>
            <person name="Wingfield M.J."/>
        </authorList>
    </citation>
    <scope>NUCLEOTIDE SEQUENCE [LARGE SCALE GENOMIC DNA]</scope>
    <source>
        <strain evidence="3">CMW44962</strain>
    </source>
</reference>
<proteinExistence type="predicted"/>
<comment type="caution">
    <text evidence="3">The sequence shown here is derived from an EMBL/GenBank/DDBJ whole genome shotgun (WGS) entry which is preliminary data.</text>
</comment>
<dbReference type="AlphaFoldDB" id="A0A9W7W1X3"/>
<feature type="domain" description="PD-(D/E)XK nuclease-like" evidence="2">
    <location>
        <begin position="146"/>
        <end position="379"/>
    </location>
</feature>
<evidence type="ECO:0000256" key="1">
    <source>
        <dbReference type="SAM" id="MobiDB-lite"/>
    </source>
</evidence>
<evidence type="ECO:0000313" key="4">
    <source>
        <dbReference type="Proteomes" id="UP001138500"/>
    </source>
</evidence>
<accession>A0A9W7W1X3</accession>
<keyword evidence="4" id="KW-1185">Reference proteome</keyword>
<dbReference type="InterPro" id="IPR046797">
    <property type="entry name" value="PDDEXK_12"/>
</dbReference>
<dbReference type="EMBL" id="RIBY02001898">
    <property type="protein sequence ID" value="KAH9827257.1"/>
    <property type="molecule type" value="Genomic_DNA"/>
</dbReference>
<evidence type="ECO:0000259" key="2">
    <source>
        <dbReference type="Pfam" id="PF20516"/>
    </source>
</evidence>
<name>A0A9W7W1X3_9PEZI</name>
<organism evidence="3 4">
    <name type="scientific">Teratosphaeria destructans</name>
    <dbReference type="NCBI Taxonomy" id="418781"/>
    <lineage>
        <taxon>Eukaryota</taxon>
        <taxon>Fungi</taxon>
        <taxon>Dikarya</taxon>
        <taxon>Ascomycota</taxon>
        <taxon>Pezizomycotina</taxon>
        <taxon>Dothideomycetes</taxon>
        <taxon>Dothideomycetidae</taxon>
        <taxon>Mycosphaerellales</taxon>
        <taxon>Teratosphaeriaceae</taxon>
        <taxon>Teratosphaeria</taxon>
    </lineage>
</organism>
<reference evidence="3 4" key="2">
    <citation type="journal article" date="2021" name="Curr. Genet.">
        <title>Genetic response to nitrogen starvation in the aggressive Eucalyptus foliar pathogen Teratosphaeria destructans.</title>
        <authorList>
            <person name="Havenga M."/>
            <person name="Wingfield B.D."/>
            <person name="Wingfield M.J."/>
            <person name="Dreyer L.L."/>
            <person name="Roets F."/>
            <person name="Aylward J."/>
        </authorList>
    </citation>
    <scope>NUCLEOTIDE SEQUENCE [LARGE SCALE GENOMIC DNA]</scope>
    <source>
        <strain evidence="3">CMW44962</strain>
    </source>
</reference>
<feature type="compositionally biased region" description="Low complexity" evidence="1">
    <location>
        <begin position="40"/>
        <end position="66"/>
    </location>
</feature>
<evidence type="ECO:0000313" key="3">
    <source>
        <dbReference type="EMBL" id="KAH9827257.1"/>
    </source>
</evidence>
<feature type="compositionally biased region" description="Polar residues" evidence="1">
    <location>
        <begin position="1"/>
        <end position="11"/>
    </location>
</feature>
<protein>
    <recommendedName>
        <fullName evidence="2">PD-(D/E)XK nuclease-like domain-containing protein</fullName>
    </recommendedName>
</protein>
<gene>
    <name evidence="3" type="ORF">Tdes44962_MAKER09780</name>
</gene>